<sequence>MKHLQHSKSVLIALALTGLAACSTTAPQLSQQVLNAPQAVQIKPFNQPEVDEAASAYVGAYARTVTSSLQAGKYIESLAFRHLNAESCLSSRASRLLGKELTPEDKGGLLLSVVSREQMQAYQQLSNGHQTRGNSLEMFSCDHAGLTVASSAKY</sequence>
<evidence type="ECO:0000256" key="1">
    <source>
        <dbReference type="SAM" id="SignalP"/>
    </source>
</evidence>
<dbReference type="RefSeq" id="WP_177137623.1">
    <property type="nucleotide sequence ID" value="NZ_JAGPWB010000056.1"/>
</dbReference>
<protein>
    <recommendedName>
        <fullName evidence="4">Lipoprotein</fullName>
    </recommendedName>
</protein>
<name>A0A7Y8KZJ3_9BURK</name>
<feature type="signal peptide" evidence="1">
    <location>
        <begin position="1"/>
        <end position="26"/>
    </location>
</feature>
<organism evidence="2 3">
    <name type="scientific">Hydrogenophaga aromaticivorans</name>
    <dbReference type="NCBI Taxonomy" id="2610898"/>
    <lineage>
        <taxon>Bacteria</taxon>
        <taxon>Pseudomonadati</taxon>
        <taxon>Pseudomonadota</taxon>
        <taxon>Betaproteobacteria</taxon>
        <taxon>Burkholderiales</taxon>
        <taxon>Comamonadaceae</taxon>
        <taxon>Hydrogenophaga</taxon>
    </lineage>
</organism>
<evidence type="ECO:0000313" key="2">
    <source>
        <dbReference type="EMBL" id="NWF47727.1"/>
    </source>
</evidence>
<reference evidence="2 3" key="1">
    <citation type="submission" date="2019-09" db="EMBL/GenBank/DDBJ databases">
        <title>Hydrogenophaga aromatica sp. nov., isolated from a para-xylene-degrading enrichment culture.</title>
        <authorList>
            <person name="Tancsics A."/>
            <person name="Banerjee S."/>
        </authorList>
    </citation>
    <scope>NUCLEOTIDE SEQUENCE [LARGE SCALE GENOMIC DNA]</scope>
    <source>
        <strain evidence="2 3">D2P1</strain>
    </source>
</reference>
<proteinExistence type="predicted"/>
<dbReference type="PROSITE" id="PS51257">
    <property type="entry name" value="PROKAR_LIPOPROTEIN"/>
    <property type="match status" value="1"/>
</dbReference>
<evidence type="ECO:0008006" key="4">
    <source>
        <dbReference type="Google" id="ProtNLM"/>
    </source>
</evidence>
<evidence type="ECO:0000313" key="3">
    <source>
        <dbReference type="Proteomes" id="UP000545507"/>
    </source>
</evidence>
<dbReference type="Proteomes" id="UP000545507">
    <property type="component" value="Unassembled WGS sequence"/>
</dbReference>
<keyword evidence="3" id="KW-1185">Reference proteome</keyword>
<gene>
    <name evidence="2" type="ORF">F3K02_21090</name>
</gene>
<dbReference type="EMBL" id="VYGV01000020">
    <property type="protein sequence ID" value="NWF47727.1"/>
    <property type="molecule type" value="Genomic_DNA"/>
</dbReference>
<dbReference type="AlphaFoldDB" id="A0A7Y8KZJ3"/>
<accession>A0A7Y8KZJ3</accession>
<comment type="caution">
    <text evidence="2">The sequence shown here is derived from an EMBL/GenBank/DDBJ whole genome shotgun (WGS) entry which is preliminary data.</text>
</comment>
<feature type="chain" id="PRO_5030578361" description="Lipoprotein" evidence="1">
    <location>
        <begin position="27"/>
        <end position="154"/>
    </location>
</feature>
<keyword evidence="1" id="KW-0732">Signal</keyword>